<proteinExistence type="predicted"/>
<dbReference type="InterPro" id="IPR045944">
    <property type="entry name" value="DUF6364"/>
</dbReference>
<dbReference type="AlphaFoldDB" id="A0A7K3WLE2"/>
<name>A0A7K3WLE2_9FLAO</name>
<comment type="caution">
    <text evidence="1">The sequence shown here is derived from an EMBL/GenBank/DDBJ whole genome shotgun (WGS) entry which is preliminary data.</text>
</comment>
<dbReference type="Proteomes" id="UP000486602">
    <property type="component" value="Unassembled WGS sequence"/>
</dbReference>
<evidence type="ECO:0000313" key="2">
    <source>
        <dbReference type="Proteomes" id="UP000486602"/>
    </source>
</evidence>
<dbReference type="EMBL" id="JAAGVY010000002">
    <property type="protein sequence ID" value="NEN22304.1"/>
    <property type="molecule type" value="Genomic_DNA"/>
</dbReference>
<accession>A0A7K3WLE2</accession>
<dbReference type="RefSeq" id="WP_163283015.1">
    <property type="nucleotide sequence ID" value="NZ_JAAGVY010000002.1"/>
</dbReference>
<reference evidence="1 2" key="1">
    <citation type="submission" date="2020-02" db="EMBL/GenBank/DDBJ databases">
        <title>Out from the shadows clarifying the taxonomy of the family Cryomorphaceae and related taxa by utilizing the GTDB taxonomic framework.</title>
        <authorList>
            <person name="Bowman J.P."/>
        </authorList>
    </citation>
    <scope>NUCLEOTIDE SEQUENCE [LARGE SCALE GENOMIC DNA]</scope>
    <source>
        <strain evidence="1 2">QSSC 1-22</strain>
    </source>
</reference>
<gene>
    <name evidence="1" type="ORF">G3O08_02145</name>
</gene>
<organism evidence="1 2">
    <name type="scientific">Cryomorpha ignava</name>
    <dbReference type="NCBI Taxonomy" id="101383"/>
    <lineage>
        <taxon>Bacteria</taxon>
        <taxon>Pseudomonadati</taxon>
        <taxon>Bacteroidota</taxon>
        <taxon>Flavobacteriia</taxon>
        <taxon>Flavobacteriales</taxon>
        <taxon>Cryomorphaceae</taxon>
        <taxon>Cryomorpha</taxon>
    </lineage>
</organism>
<dbReference type="Pfam" id="PF19891">
    <property type="entry name" value="DUF6364"/>
    <property type="match status" value="1"/>
</dbReference>
<protein>
    <recommendedName>
        <fullName evidence="3">Antitoxin</fullName>
    </recommendedName>
</protein>
<keyword evidence="2" id="KW-1185">Reference proteome</keyword>
<sequence>MNTKLTLSLKKSVIERAKQYARKNNQSLSQVIESYLDKITSNNAEYGDKELDSIRGIITLPKDFDPKKEMNKIRIQKHG</sequence>
<evidence type="ECO:0008006" key="3">
    <source>
        <dbReference type="Google" id="ProtNLM"/>
    </source>
</evidence>
<evidence type="ECO:0000313" key="1">
    <source>
        <dbReference type="EMBL" id="NEN22304.1"/>
    </source>
</evidence>